<dbReference type="GO" id="GO:0005524">
    <property type="term" value="F:ATP binding"/>
    <property type="evidence" value="ECO:0007669"/>
    <property type="project" value="InterPro"/>
</dbReference>
<dbReference type="PANTHER" id="PTHR48041">
    <property type="entry name" value="ABC TRANSPORTER G FAMILY MEMBER 28"/>
    <property type="match status" value="1"/>
</dbReference>
<evidence type="ECO:0000256" key="2">
    <source>
        <dbReference type="ARBA" id="ARBA00005814"/>
    </source>
</evidence>
<feature type="transmembrane region" description="Helical" evidence="7">
    <location>
        <begin position="309"/>
        <end position="333"/>
    </location>
</feature>
<accession>A0A401PAW6</accession>
<evidence type="ECO:0000256" key="3">
    <source>
        <dbReference type="ARBA" id="ARBA00022448"/>
    </source>
</evidence>
<keyword evidence="3" id="KW-0813">Transport</keyword>
<protein>
    <recommendedName>
        <fullName evidence="12">ABC transporter domain-containing protein</fullName>
    </recommendedName>
</protein>
<dbReference type="Pfam" id="PF01061">
    <property type="entry name" value="ABC2_membrane"/>
    <property type="match status" value="1"/>
</dbReference>
<name>A0A401PAW6_SCYTO</name>
<dbReference type="InterPro" id="IPR050352">
    <property type="entry name" value="ABCG_transporters"/>
</dbReference>
<evidence type="ECO:0000259" key="8">
    <source>
        <dbReference type="Pfam" id="PF00005"/>
    </source>
</evidence>
<dbReference type="GO" id="GO:0016887">
    <property type="term" value="F:ATP hydrolysis activity"/>
    <property type="evidence" value="ECO:0007669"/>
    <property type="project" value="InterPro"/>
</dbReference>
<proteinExistence type="inferred from homology"/>
<dbReference type="Proteomes" id="UP000288216">
    <property type="component" value="Unassembled WGS sequence"/>
</dbReference>
<dbReference type="Gene3D" id="3.40.50.300">
    <property type="entry name" value="P-loop containing nucleotide triphosphate hydrolases"/>
    <property type="match status" value="1"/>
</dbReference>
<dbReference type="InterPro" id="IPR003439">
    <property type="entry name" value="ABC_transporter-like_ATP-bd"/>
</dbReference>
<dbReference type="GO" id="GO:0140359">
    <property type="term" value="F:ABC-type transporter activity"/>
    <property type="evidence" value="ECO:0007669"/>
    <property type="project" value="InterPro"/>
</dbReference>
<evidence type="ECO:0000256" key="6">
    <source>
        <dbReference type="ARBA" id="ARBA00023136"/>
    </source>
</evidence>
<gene>
    <name evidence="10" type="ORF">scyTo_0008535</name>
</gene>
<dbReference type="Pfam" id="PF00005">
    <property type="entry name" value="ABC_tran"/>
    <property type="match status" value="1"/>
</dbReference>
<dbReference type="InterPro" id="IPR027417">
    <property type="entry name" value="P-loop_NTPase"/>
</dbReference>
<sequence length="403" mass="45319">MRPGMNAILGPTGSGKTSLLDVLANRKDQKGLKSGQVLLNGQLVDSNFNLQSAYVVQDDILMGMLTVKENLEFSANLRLPKKLYTFEEKQQKVNKVIDELGLKDCANTKLAPSCSYSTRYECEPYNNPSDFFLDVINEAIPPSNETSNPEVVIISQTALDPGGEKNLLAHHFQQSKYYDYIEKELKSLSVPNVSKSSSKIKSSYATPFWYQLYIVCGRTIKNLCRNPQTSVAQVFLMLLFGILNGLIYYQMPHTMPEAFQNRHEKASGYYRTSAYFLSKILADVIPNRIIPVLSFAAISYFMMGLKQDVVPFFLFCLTLSLTSLSAVSLAFLVSASVNTVAVANALISIPYVFMMVFGGFLVNVNKMLQWLAWLKWISIFRYAFNALIINELKGQIFYLNSTK</sequence>
<comment type="subcellular location">
    <subcellularLocation>
        <location evidence="1">Membrane</location>
        <topology evidence="1">Multi-pass membrane protein</topology>
    </subcellularLocation>
</comment>
<feature type="transmembrane region" description="Helical" evidence="7">
    <location>
        <begin position="340"/>
        <end position="364"/>
    </location>
</feature>
<evidence type="ECO:0000259" key="9">
    <source>
        <dbReference type="Pfam" id="PF01061"/>
    </source>
</evidence>
<feature type="domain" description="ABC-2 type transporter transmembrane" evidence="9">
    <location>
        <begin position="263"/>
        <end position="392"/>
    </location>
</feature>
<evidence type="ECO:0000256" key="4">
    <source>
        <dbReference type="ARBA" id="ARBA00022692"/>
    </source>
</evidence>
<dbReference type="InterPro" id="IPR013525">
    <property type="entry name" value="ABC2_TM"/>
</dbReference>
<comment type="similarity">
    <text evidence="2">Belongs to the ABC transporter superfamily. ABCG family. Eye pigment precursor importer (TC 3.A.1.204) subfamily.</text>
</comment>
<dbReference type="OMA" id="CANTKLA"/>
<reference evidence="10 11" key="1">
    <citation type="journal article" date="2018" name="Nat. Ecol. Evol.">
        <title>Shark genomes provide insights into elasmobranch evolution and the origin of vertebrates.</title>
        <authorList>
            <person name="Hara Y"/>
            <person name="Yamaguchi K"/>
            <person name="Onimaru K"/>
            <person name="Kadota M"/>
            <person name="Koyanagi M"/>
            <person name="Keeley SD"/>
            <person name="Tatsumi K"/>
            <person name="Tanaka K"/>
            <person name="Motone F"/>
            <person name="Kageyama Y"/>
            <person name="Nozu R"/>
            <person name="Adachi N"/>
            <person name="Nishimura O"/>
            <person name="Nakagawa R"/>
            <person name="Tanegashima C"/>
            <person name="Kiyatake I"/>
            <person name="Matsumoto R"/>
            <person name="Murakumo K"/>
            <person name="Nishida K"/>
            <person name="Terakita A"/>
            <person name="Kuratani S"/>
            <person name="Sato K"/>
            <person name="Hyodo S Kuraku.S."/>
        </authorList>
    </citation>
    <scope>NUCLEOTIDE SEQUENCE [LARGE SCALE GENOMIC DNA]</scope>
</reference>
<keyword evidence="6 7" id="KW-0472">Membrane</keyword>
<organism evidence="10 11">
    <name type="scientific">Scyliorhinus torazame</name>
    <name type="common">Cloudy catshark</name>
    <name type="synonym">Catulus torazame</name>
    <dbReference type="NCBI Taxonomy" id="75743"/>
    <lineage>
        <taxon>Eukaryota</taxon>
        <taxon>Metazoa</taxon>
        <taxon>Chordata</taxon>
        <taxon>Craniata</taxon>
        <taxon>Vertebrata</taxon>
        <taxon>Chondrichthyes</taxon>
        <taxon>Elasmobranchii</taxon>
        <taxon>Galeomorphii</taxon>
        <taxon>Galeoidea</taxon>
        <taxon>Carcharhiniformes</taxon>
        <taxon>Scyliorhinidae</taxon>
        <taxon>Scyliorhinus</taxon>
    </lineage>
</organism>
<evidence type="ECO:0000256" key="5">
    <source>
        <dbReference type="ARBA" id="ARBA00022989"/>
    </source>
</evidence>
<dbReference type="AlphaFoldDB" id="A0A401PAW6"/>
<dbReference type="STRING" id="75743.A0A401PAW6"/>
<evidence type="ECO:0008006" key="12">
    <source>
        <dbReference type="Google" id="ProtNLM"/>
    </source>
</evidence>
<evidence type="ECO:0000256" key="7">
    <source>
        <dbReference type="SAM" id="Phobius"/>
    </source>
</evidence>
<comment type="caution">
    <text evidence="10">The sequence shown here is derived from an EMBL/GenBank/DDBJ whole genome shotgun (WGS) entry which is preliminary data.</text>
</comment>
<dbReference type="PANTHER" id="PTHR48041:SF49">
    <property type="entry name" value="ATP-BINDING CASSETTE TRANSPORTER SUB-FAMILY G MEMBER 2B-RELATED"/>
    <property type="match status" value="1"/>
</dbReference>
<evidence type="ECO:0000313" key="10">
    <source>
        <dbReference type="EMBL" id="GCB70266.1"/>
    </source>
</evidence>
<feature type="domain" description="ABC transporter" evidence="8">
    <location>
        <begin position="7"/>
        <end position="110"/>
    </location>
</feature>
<evidence type="ECO:0000313" key="11">
    <source>
        <dbReference type="Proteomes" id="UP000288216"/>
    </source>
</evidence>
<dbReference type="OrthoDB" id="66620at2759"/>
<dbReference type="GO" id="GO:0005886">
    <property type="term" value="C:plasma membrane"/>
    <property type="evidence" value="ECO:0007669"/>
    <property type="project" value="TreeGrafter"/>
</dbReference>
<feature type="transmembrane region" description="Helical" evidence="7">
    <location>
        <begin position="231"/>
        <end position="249"/>
    </location>
</feature>
<keyword evidence="11" id="KW-1185">Reference proteome</keyword>
<keyword evidence="5 7" id="KW-1133">Transmembrane helix</keyword>
<dbReference type="SUPFAM" id="SSF52540">
    <property type="entry name" value="P-loop containing nucleoside triphosphate hydrolases"/>
    <property type="match status" value="1"/>
</dbReference>
<evidence type="ECO:0000256" key="1">
    <source>
        <dbReference type="ARBA" id="ARBA00004141"/>
    </source>
</evidence>
<dbReference type="EMBL" id="BFAA01003292">
    <property type="protein sequence ID" value="GCB70266.1"/>
    <property type="molecule type" value="Genomic_DNA"/>
</dbReference>
<feature type="transmembrane region" description="Helical" evidence="7">
    <location>
        <begin position="370"/>
        <end position="389"/>
    </location>
</feature>
<keyword evidence="4 7" id="KW-0812">Transmembrane</keyword>